<dbReference type="SUPFAM" id="SSF51182">
    <property type="entry name" value="RmlC-like cupins"/>
    <property type="match status" value="1"/>
</dbReference>
<proteinExistence type="predicted"/>
<dbReference type="Pfam" id="PF05962">
    <property type="entry name" value="HutD"/>
    <property type="match status" value="1"/>
</dbReference>
<dbReference type="EMBL" id="WBJZ01000005">
    <property type="protein sequence ID" value="KAB1659678.1"/>
    <property type="molecule type" value="Genomic_DNA"/>
</dbReference>
<comment type="caution">
    <text evidence="1">The sequence shown here is derived from an EMBL/GenBank/DDBJ whole genome shotgun (WGS) entry which is preliminary data.</text>
</comment>
<organism evidence="1 2">
    <name type="scientific">Pseudoclavibacter chungangensis</name>
    <dbReference type="NCBI Taxonomy" id="587635"/>
    <lineage>
        <taxon>Bacteria</taxon>
        <taxon>Bacillati</taxon>
        <taxon>Actinomycetota</taxon>
        <taxon>Actinomycetes</taxon>
        <taxon>Micrococcales</taxon>
        <taxon>Microbacteriaceae</taxon>
        <taxon>Pseudoclavibacter</taxon>
    </lineage>
</organism>
<dbReference type="PANTHER" id="PTHR37943:SF1">
    <property type="entry name" value="PROTEIN VES"/>
    <property type="match status" value="1"/>
</dbReference>
<dbReference type="AlphaFoldDB" id="A0A7J5BZ88"/>
<dbReference type="InterPro" id="IPR010282">
    <property type="entry name" value="Uncharacterised_HutD/Ves"/>
</dbReference>
<accession>A0A7J5BZ88</accession>
<dbReference type="Gene3D" id="2.60.120.10">
    <property type="entry name" value="Jelly Rolls"/>
    <property type="match status" value="1"/>
</dbReference>
<evidence type="ECO:0000313" key="2">
    <source>
        <dbReference type="Proteomes" id="UP000467240"/>
    </source>
</evidence>
<dbReference type="PANTHER" id="PTHR37943">
    <property type="entry name" value="PROTEIN VES"/>
    <property type="match status" value="1"/>
</dbReference>
<gene>
    <name evidence="1" type="ORF">F8O01_05325</name>
</gene>
<reference evidence="1 2" key="1">
    <citation type="submission" date="2019-09" db="EMBL/GenBank/DDBJ databases">
        <title>Phylogeny of genus Pseudoclavibacter and closely related genus.</title>
        <authorList>
            <person name="Li Y."/>
        </authorList>
    </citation>
    <scope>NUCLEOTIDE SEQUENCE [LARGE SCALE GENOMIC DNA]</scope>
    <source>
        <strain evidence="1 2">DSM 23821</strain>
    </source>
</reference>
<dbReference type="OrthoDB" id="9800082at2"/>
<name>A0A7J5BZ88_9MICO</name>
<evidence type="ECO:0000313" key="1">
    <source>
        <dbReference type="EMBL" id="KAB1659678.1"/>
    </source>
</evidence>
<dbReference type="InterPro" id="IPR014710">
    <property type="entry name" value="RmlC-like_jellyroll"/>
</dbReference>
<sequence length="189" mass="19405">MTTPNDGRIRPADGTGWHVARRYAERPATPWANGLGATTELLGADESTALSPAGCPAWRVSVATLDRPAAFSALPGMRRVFVPIGGRVVLTVDDIPHEIADGEPFAFDGGADVTLTALERPCRAVNLMAAGAGVSLTVGPPPPADVAEVLALVALTDGDGVSQFDLLLPGGECTTSVLPQRAARIAVSS</sequence>
<dbReference type="InterPro" id="IPR011051">
    <property type="entry name" value="RmlC_Cupin_sf"/>
</dbReference>
<dbReference type="Proteomes" id="UP000467240">
    <property type="component" value="Unassembled WGS sequence"/>
</dbReference>
<dbReference type="RefSeq" id="WP_158039842.1">
    <property type="nucleotide sequence ID" value="NZ_JACCFV010000001.1"/>
</dbReference>
<keyword evidence="2" id="KW-1185">Reference proteome</keyword>
<protein>
    <submittedName>
        <fullName evidence="1">HutD family protein</fullName>
    </submittedName>
</protein>